<proteinExistence type="predicted"/>
<accession>A0A1J1I352</accession>
<protein>
    <submittedName>
        <fullName evidence="1">CLUMA_CG008225, isoform A</fullName>
    </submittedName>
</protein>
<evidence type="ECO:0000313" key="1">
    <source>
        <dbReference type="EMBL" id="CRK94725.1"/>
    </source>
</evidence>
<sequence>MMVVEFFSKWNERSYVEKQIKESLKSNATLHITHLTFISVSLEKKNLKLSLAYALHQKHQDNSSECVAVVALMCTLFLFLHTKNLTTRLSEMENRLTPSAIHSSNEYSVVAQDKSYSLNNVCLAAFTVARLITVKDEILSKAF</sequence>
<dbReference type="EMBL" id="CVRI01000040">
    <property type="protein sequence ID" value="CRK94725.1"/>
    <property type="molecule type" value="Genomic_DNA"/>
</dbReference>
<dbReference type="AlphaFoldDB" id="A0A1J1I352"/>
<organism evidence="1 2">
    <name type="scientific">Clunio marinus</name>
    <dbReference type="NCBI Taxonomy" id="568069"/>
    <lineage>
        <taxon>Eukaryota</taxon>
        <taxon>Metazoa</taxon>
        <taxon>Ecdysozoa</taxon>
        <taxon>Arthropoda</taxon>
        <taxon>Hexapoda</taxon>
        <taxon>Insecta</taxon>
        <taxon>Pterygota</taxon>
        <taxon>Neoptera</taxon>
        <taxon>Endopterygota</taxon>
        <taxon>Diptera</taxon>
        <taxon>Nematocera</taxon>
        <taxon>Chironomoidea</taxon>
        <taxon>Chironomidae</taxon>
        <taxon>Clunio</taxon>
    </lineage>
</organism>
<dbReference type="OrthoDB" id="10019582at2759"/>
<evidence type="ECO:0000313" key="2">
    <source>
        <dbReference type="Proteomes" id="UP000183832"/>
    </source>
</evidence>
<dbReference type="Proteomes" id="UP000183832">
    <property type="component" value="Unassembled WGS sequence"/>
</dbReference>
<reference evidence="1 2" key="1">
    <citation type="submission" date="2015-04" db="EMBL/GenBank/DDBJ databases">
        <authorList>
            <person name="Syromyatnikov M.Y."/>
            <person name="Popov V.N."/>
        </authorList>
    </citation>
    <scope>NUCLEOTIDE SEQUENCE [LARGE SCALE GENOMIC DNA]</scope>
</reference>
<keyword evidence="2" id="KW-1185">Reference proteome</keyword>
<name>A0A1J1I352_9DIPT</name>
<gene>
    <name evidence="1" type="ORF">CLUMA_CG008225</name>
</gene>